<dbReference type="RefSeq" id="WP_084061028.1">
    <property type="nucleotide sequence ID" value="NZ_FWXO01000002.1"/>
</dbReference>
<dbReference type="Proteomes" id="UP000192360">
    <property type="component" value="Unassembled WGS sequence"/>
</dbReference>
<name>A0A1W1ZZD0_9FLAO</name>
<feature type="transmembrane region" description="Helical" evidence="1">
    <location>
        <begin position="282"/>
        <end position="302"/>
    </location>
</feature>
<keyword evidence="1" id="KW-1133">Transmembrane helix</keyword>
<evidence type="ECO:0000256" key="1">
    <source>
        <dbReference type="SAM" id="Phobius"/>
    </source>
</evidence>
<dbReference type="OrthoDB" id="614471at2"/>
<dbReference type="STRING" id="504486.SAMN05660703_1671"/>
<protein>
    <recommendedName>
        <fullName evidence="4">Transglutaminase-like superfamily protein</fullName>
    </recommendedName>
</protein>
<sequence length="584" mass="66926">MKVIEKIIKYDDYNYVEGILQFKAYGRKTKDLLHSEYFSIDNISSVRLEIEQKYLSPQLPPGINKNKVSTLALPDKIPTIIDGDYSKPFGIIYDEIIVDDAYVDSNHNIIGPRFNSTKNGSDLNSTIEIKVYGLIKIAKERVETEIQFEITTIVHGNGRIEVHPLKDSYQPGDVVTIIAVPEMNGGFNSWRDNYTIYPQKFDLTIADEDITIEADFKTKIKPSSFKGSNLERGKNFWESTSFTNRSLGVEAIGCWEILGYAFSALFYGAILILLLLLFGRVLLVLAVIGLFIWLLSLIPIRIFSWRILQWIIGLGFLILLLNGGANFVQSFNTYRSNHVKEKIKTVIPTKEIENENTTIDYVHHVKWKDYDSIPYEIDLVINSDLVKNATNYKNSQPNITSEASYTNLLSNLYHKAKKDDYVRVLQKLDSIRLTNNIEKTHFAEVMVSMVQTIPYYAIVEKSCNPFSYQDSMIRELLLKKPCEPNIRHGIKAPAEFLMNLKGDCDSRTIFLYGLLKSRGYDVVIFGSQKYKHSVLGIALSSDMPHFKIINNKKYYLWEVTGKNYIPGKLPTQISDLNYWELNLN</sequence>
<evidence type="ECO:0000313" key="2">
    <source>
        <dbReference type="EMBL" id="SMC53743.1"/>
    </source>
</evidence>
<keyword evidence="1" id="KW-0472">Membrane</keyword>
<proteinExistence type="predicted"/>
<dbReference type="EMBL" id="FWXO01000002">
    <property type="protein sequence ID" value="SMC53743.1"/>
    <property type="molecule type" value="Genomic_DNA"/>
</dbReference>
<evidence type="ECO:0008006" key="4">
    <source>
        <dbReference type="Google" id="ProtNLM"/>
    </source>
</evidence>
<feature type="transmembrane region" description="Helical" evidence="1">
    <location>
        <begin position="308"/>
        <end position="328"/>
    </location>
</feature>
<keyword evidence="1" id="KW-0812">Transmembrane</keyword>
<gene>
    <name evidence="2" type="ORF">SAMN05660703_1671</name>
</gene>
<keyword evidence="3" id="KW-1185">Reference proteome</keyword>
<organism evidence="2 3">
    <name type="scientific">Cellulophaga tyrosinoxydans</name>
    <dbReference type="NCBI Taxonomy" id="504486"/>
    <lineage>
        <taxon>Bacteria</taxon>
        <taxon>Pseudomonadati</taxon>
        <taxon>Bacteroidota</taxon>
        <taxon>Flavobacteriia</taxon>
        <taxon>Flavobacteriales</taxon>
        <taxon>Flavobacteriaceae</taxon>
        <taxon>Cellulophaga</taxon>
    </lineage>
</organism>
<dbReference type="AlphaFoldDB" id="A0A1W1ZZD0"/>
<accession>A0A1W1ZZD0</accession>
<feature type="transmembrane region" description="Helical" evidence="1">
    <location>
        <begin position="257"/>
        <end position="277"/>
    </location>
</feature>
<reference evidence="2 3" key="1">
    <citation type="submission" date="2017-04" db="EMBL/GenBank/DDBJ databases">
        <authorList>
            <person name="Afonso C.L."/>
            <person name="Miller P.J."/>
            <person name="Scott M.A."/>
            <person name="Spackman E."/>
            <person name="Goraichik I."/>
            <person name="Dimitrov K.M."/>
            <person name="Suarez D.L."/>
            <person name="Swayne D.E."/>
        </authorList>
    </citation>
    <scope>NUCLEOTIDE SEQUENCE [LARGE SCALE GENOMIC DNA]</scope>
    <source>
        <strain evidence="2 3">DSM 21164</strain>
    </source>
</reference>
<evidence type="ECO:0000313" key="3">
    <source>
        <dbReference type="Proteomes" id="UP000192360"/>
    </source>
</evidence>